<feature type="transmembrane region" description="Helical" evidence="1">
    <location>
        <begin position="104"/>
        <end position="126"/>
    </location>
</feature>
<feature type="transmembrane region" description="Helical" evidence="1">
    <location>
        <begin position="175"/>
        <end position="200"/>
    </location>
</feature>
<dbReference type="RefSeq" id="WP_169968038.1">
    <property type="nucleotide sequence ID" value="NZ_JABDSR010000002.1"/>
</dbReference>
<dbReference type="PANTHER" id="PTHR41324:SF1">
    <property type="entry name" value="DUF2232 DOMAIN-CONTAINING PROTEIN"/>
    <property type="match status" value="1"/>
</dbReference>
<keyword evidence="3" id="KW-1185">Reference proteome</keyword>
<evidence type="ECO:0000256" key="1">
    <source>
        <dbReference type="SAM" id="Phobius"/>
    </source>
</evidence>
<dbReference type="Pfam" id="PF09991">
    <property type="entry name" value="DUF2232"/>
    <property type="match status" value="1"/>
</dbReference>
<feature type="transmembrane region" description="Helical" evidence="1">
    <location>
        <begin position="245"/>
        <end position="269"/>
    </location>
</feature>
<keyword evidence="1" id="KW-0472">Membrane</keyword>
<evidence type="ECO:0000313" key="3">
    <source>
        <dbReference type="Proteomes" id="UP000568273"/>
    </source>
</evidence>
<feature type="transmembrane region" description="Helical" evidence="1">
    <location>
        <begin position="281"/>
        <end position="303"/>
    </location>
</feature>
<evidence type="ECO:0000313" key="2">
    <source>
        <dbReference type="EMBL" id="NMW84414.1"/>
    </source>
</evidence>
<gene>
    <name evidence="2" type="ORF">HKO22_01485</name>
</gene>
<dbReference type="PANTHER" id="PTHR41324">
    <property type="entry name" value="MEMBRANE PROTEIN-RELATED"/>
    <property type="match status" value="1"/>
</dbReference>
<feature type="transmembrane region" description="Helical" evidence="1">
    <location>
        <begin position="221"/>
        <end position="239"/>
    </location>
</feature>
<feature type="transmembrane region" description="Helical" evidence="1">
    <location>
        <begin position="62"/>
        <end position="92"/>
    </location>
</feature>
<dbReference type="InterPro" id="IPR018710">
    <property type="entry name" value="DUF2232"/>
</dbReference>
<organism evidence="2 3">
    <name type="scientific">Peptoniphilus faecalis</name>
    <dbReference type="NCBI Taxonomy" id="2731255"/>
    <lineage>
        <taxon>Bacteria</taxon>
        <taxon>Bacillati</taxon>
        <taxon>Bacillota</taxon>
        <taxon>Tissierellia</taxon>
        <taxon>Tissierellales</taxon>
        <taxon>Peptoniphilaceae</taxon>
        <taxon>Peptoniphilus</taxon>
    </lineage>
</organism>
<feature type="transmembrane region" description="Helical" evidence="1">
    <location>
        <begin position="21"/>
        <end position="42"/>
    </location>
</feature>
<name>A0A848RJW3_9FIRM</name>
<dbReference type="EMBL" id="JABDSR010000002">
    <property type="protein sequence ID" value="NMW84414.1"/>
    <property type="molecule type" value="Genomic_DNA"/>
</dbReference>
<keyword evidence="1" id="KW-0812">Transmembrane</keyword>
<proteinExistence type="predicted"/>
<sequence>MKILGVDLLEKETDFKGLFRLFTRSIIISMIGMIFPFFYILFPSMYVVESVKEGIMKVMATLIAVVLLIAALLGPIYAIIIFTIFGPFILIFHYMISTNRSVSMTITTTSLIFFTSIMVLFFAFGINSDVLNSRETINTITGFYTNVAKEAGLSQVDLSNFAQSAEIYYKRFLQILPSVLIIISLVISYITYTTAGRTLLSRGKFILQPSSLEFLKFPKEILMLSIATVAILSLAGEYFGSSAQIFTLNLMNLVYFMLFIAGISVVKFFMTKFGFKSFLQYLLIGLCLTISSLQIFVMIIGAIDQIVNFRKIN</sequence>
<protein>
    <submittedName>
        <fullName evidence="2">DUF2232 domain-containing protein</fullName>
    </submittedName>
</protein>
<dbReference type="AlphaFoldDB" id="A0A848RJW3"/>
<keyword evidence="1" id="KW-1133">Transmembrane helix</keyword>
<dbReference type="Proteomes" id="UP000568273">
    <property type="component" value="Unassembled WGS sequence"/>
</dbReference>
<reference evidence="2" key="1">
    <citation type="submission" date="2020-04" db="EMBL/GenBank/DDBJ databases">
        <title>Peptoniphilus sp. nov. isolated from swine feces.</title>
        <authorList>
            <person name="Ryu S.W."/>
        </authorList>
    </citation>
    <scope>NUCLEOTIDE SEQUENCE [LARGE SCALE GENOMIC DNA]</scope>
    <source>
        <strain evidence="2">AGMB00490</strain>
    </source>
</reference>
<comment type="caution">
    <text evidence="2">The sequence shown here is derived from an EMBL/GenBank/DDBJ whole genome shotgun (WGS) entry which is preliminary data.</text>
</comment>
<accession>A0A848RJW3</accession>